<feature type="region of interest" description="Disordered" evidence="3">
    <location>
        <begin position="54"/>
        <end position="73"/>
    </location>
</feature>
<reference evidence="5" key="1">
    <citation type="submission" date="2021-01" db="EMBL/GenBank/DDBJ databases">
        <authorList>
            <person name="Corre E."/>
            <person name="Pelletier E."/>
            <person name="Niang G."/>
            <person name="Scheremetjew M."/>
            <person name="Finn R."/>
            <person name="Kale V."/>
            <person name="Holt S."/>
            <person name="Cochrane G."/>
            <person name="Meng A."/>
            <person name="Brown T."/>
            <person name="Cohen L."/>
        </authorList>
    </citation>
    <scope>NUCLEOTIDE SEQUENCE</scope>
    <source>
        <strain evidence="5">CCMP 2712</strain>
    </source>
</reference>
<dbReference type="InterPro" id="IPR049258">
    <property type="entry name" value="ODAD1_CC"/>
</dbReference>
<dbReference type="InterPro" id="IPR033192">
    <property type="entry name" value="ODAD3"/>
</dbReference>
<dbReference type="PANTHER" id="PTHR46518:SF1">
    <property type="entry name" value="OUTER DYNEIN ARM-DOCKING COMPLEX SUBUNIT 3"/>
    <property type="match status" value="1"/>
</dbReference>
<dbReference type="GO" id="GO:0097542">
    <property type="term" value="C:ciliary tip"/>
    <property type="evidence" value="ECO:0007669"/>
    <property type="project" value="TreeGrafter"/>
</dbReference>
<evidence type="ECO:0000256" key="3">
    <source>
        <dbReference type="SAM" id="MobiDB-lite"/>
    </source>
</evidence>
<dbReference type="AlphaFoldDB" id="A0A7S4NM86"/>
<protein>
    <recommendedName>
        <fullName evidence="4">ODAD1 central coiled coil region domain-containing protein</fullName>
    </recommendedName>
</protein>
<dbReference type="EMBL" id="HBKN01018171">
    <property type="protein sequence ID" value="CAE2297812.1"/>
    <property type="molecule type" value="Transcribed_RNA"/>
</dbReference>
<dbReference type="PANTHER" id="PTHR46518">
    <property type="entry name" value="COILED-COIL DOMAIN-CONTAINING PROTEIN 151"/>
    <property type="match status" value="1"/>
</dbReference>
<feature type="domain" description="ODAD1 central coiled coil region" evidence="4">
    <location>
        <begin position="128"/>
        <end position="414"/>
    </location>
</feature>
<proteinExistence type="predicted"/>
<feature type="coiled-coil region" evidence="2">
    <location>
        <begin position="333"/>
        <end position="391"/>
    </location>
</feature>
<accession>A0A7S4NM86</accession>
<dbReference type="GO" id="GO:0003341">
    <property type="term" value="P:cilium movement"/>
    <property type="evidence" value="ECO:0007669"/>
    <property type="project" value="InterPro"/>
</dbReference>
<dbReference type="GO" id="GO:0036064">
    <property type="term" value="C:ciliary basal body"/>
    <property type="evidence" value="ECO:0007669"/>
    <property type="project" value="TreeGrafter"/>
</dbReference>
<evidence type="ECO:0000256" key="2">
    <source>
        <dbReference type="SAM" id="Coils"/>
    </source>
</evidence>
<organism evidence="5">
    <name type="scientific">Guillardia theta</name>
    <name type="common">Cryptophyte</name>
    <name type="synonym">Cryptomonas phi</name>
    <dbReference type="NCBI Taxonomy" id="55529"/>
    <lineage>
        <taxon>Eukaryota</taxon>
        <taxon>Cryptophyceae</taxon>
        <taxon>Pyrenomonadales</taxon>
        <taxon>Geminigeraceae</taxon>
        <taxon>Guillardia</taxon>
    </lineage>
</organism>
<dbReference type="GO" id="GO:0036158">
    <property type="term" value="P:outer dynein arm assembly"/>
    <property type="evidence" value="ECO:0007669"/>
    <property type="project" value="InterPro"/>
</dbReference>
<feature type="compositionally biased region" description="Polar residues" evidence="3">
    <location>
        <begin position="55"/>
        <end position="67"/>
    </location>
</feature>
<keyword evidence="1 2" id="KW-0175">Coiled coil</keyword>
<sequence>MARPPGADDEYAELQKRFQMLENDRKSLFEHTQLEVKKNKEALAKLKKENKELRSTLSGLMSDQGKSSGKDSEIGKLEQQVQELRRRHDDVRHQCQFRQKELQSLQDKLKDLEKEMAKLQDDDTPLTRNIRTLENRLDKAMIKYNEAQSIRKTYEQIVKRLKEERIGFDNQLAAIERTLKAKEKDLEELVLMSHDAQHAKEVAKAELLKLEHQLMEEKKQREKELADRRALVQQKVEMNQRLEKRDKMRREMQLVEGGEQADPSESNMKKTLFSTAFHSALNEHVLEEEQKKITTYEEAFRKIKDATGVSDVNEVIQKFLTQDETHSNLVVMTKEAQARIDALNEEKAQAKAKVEEIKYSGTGSLGSRRIVDEFESHLSEANSKCERNKQKYERIAKILINVKSGVEHLADKLEPIQVDQEAVVMTDSTVVEVLAQCEAKLMRLMDIVEGDQQSAQQVDSHAQDKLLASQVRRCWESGGRVLTCRLLSQEVEMPAYNIRIQVGGAPVAPLTSRVDAAADPS</sequence>
<name>A0A7S4NM86_GUITH</name>
<evidence type="ECO:0000313" key="5">
    <source>
        <dbReference type="EMBL" id="CAE2297812.1"/>
    </source>
</evidence>
<gene>
    <name evidence="5" type="ORF">GTHE00462_LOCUS14330</name>
</gene>
<dbReference type="Pfam" id="PF21773">
    <property type="entry name" value="ODAD1_CC"/>
    <property type="match status" value="1"/>
</dbReference>
<evidence type="ECO:0000256" key="1">
    <source>
        <dbReference type="ARBA" id="ARBA00023054"/>
    </source>
</evidence>
<evidence type="ECO:0000259" key="4">
    <source>
        <dbReference type="Pfam" id="PF21773"/>
    </source>
</evidence>
<dbReference type="GO" id="GO:0035253">
    <property type="term" value="C:ciliary rootlet"/>
    <property type="evidence" value="ECO:0007669"/>
    <property type="project" value="TreeGrafter"/>
</dbReference>